<organism evidence="2 3">
    <name type="scientific">Sporolituus thermophilus DSM 23256</name>
    <dbReference type="NCBI Taxonomy" id="1123285"/>
    <lineage>
        <taxon>Bacteria</taxon>
        <taxon>Bacillati</taxon>
        <taxon>Bacillota</taxon>
        <taxon>Negativicutes</taxon>
        <taxon>Selenomonadales</taxon>
        <taxon>Sporomusaceae</taxon>
        <taxon>Sporolituus</taxon>
    </lineage>
</organism>
<keyword evidence="3" id="KW-1185">Reference proteome</keyword>
<name>A0A1G7J3H5_9FIRM</name>
<evidence type="ECO:0000313" key="2">
    <source>
        <dbReference type="EMBL" id="SDF19435.1"/>
    </source>
</evidence>
<evidence type="ECO:0000256" key="1">
    <source>
        <dbReference type="SAM" id="MobiDB-lite"/>
    </source>
</evidence>
<gene>
    <name evidence="2" type="ORF">SAMN05660235_00740</name>
</gene>
<reference evidence="3" key="1">
    <citation type="submission" date="2016-10" db="EMBL/GenBank/DDBJ databases">
        <authorList>
            <person name="Varghese N."/>
            <person name="Submissions S."/>
        </authorList>
    </citation>
    <scope>NUCLEOTIDE SEQUENCE [LARGE SCALE GENOMIC DNA]</scope>
    <source>
        <strain evidence="3">DSM 23256</strain>
    </source>
</reference>
<protein>
    <submittedName>
        <fullName evidence="2">Uncharacterized protein</fullName>
    </submittedName>
</protein>
<feature type="compositionally biased region" description="Basic and acidic residues" evidence="1">
    <location>
        <begin position="18"/>
        <end position="32"/>
    </location>
</feature>
<dbReference type="Proteomes" id="UP000243333">
    <property type="component" value="Unassembled WGS sequence"/>
</dbReference>
<feature type="region of interest" description="Disordered" evidence="1">
    <location>
        <begin position="18"/>
        <end position="42"/>
    </location>
</feature>
<evidence type="ECO:0000313" key="3">
    <source>
        <dbReference type="Proteomes" id="UP000243333"/>
    </source>
</evidence>
<dbReference type="EMBL" id="FNBU01000004">
    <property type="protein sequence ID" value="SDF19435.1"/>
    <property type="molecule type" value="Genomic_DNA"/>
</dbReference>
<sequence>MCPYRRPVHEICVDKTDCRRESPSDNPQEKNMLEPTGHWTKDHIRKVYEDNQQQKVK</sequence>
<proteinExistence type="predicted"/>
<accession>A0A1G7J3H5</accession>
<dbReference type="AlphaFoldDB" id="A0A1G7J3H5"/>